<name>A0ABN5GWK3_9FIRM</name>
<dbReference type="EMBL" id="CP019454">
    <property type="protein sequence ID" value="AUW92686.1"/>
    <property type="molecule type" value="Genomic_DNA"/>
</dbReference>
<organism evidence="1 2">
    <name type="scientific">Sulfobacillus thermotolerans</name>
    <dbReference type="NCBI Taxonomy" id="338644"/>
    <lineage>
        <taxon>Bacteria</taxon>
        <taxon>Bacillati</taxon>
        <taxon>Bacillota</taxon>
        <taxon>Clostridia</taxon>
        <taxon>Eubacteriales</taxon>
        <taxon>Clostridiales Family XVII. Incertae Sedis</taxon>
        <taxon>Sulfobacillus</taxon>
    </lineage>
</organism>
<evidence type="ECO:0000313" key="1">
    <source>
        <dbReference type="EMBL" id="AUW92686.1"/>
    </source>
</evidence>
<evidence type="ECO:0000313" key="2">
    <source>
        <dbReference type="Proteomes" id="UP000325292"/>
    </source>
</evidence>
<keyword evidence="2" id="KW-1185">Reference proteome</keyword>
<sequence length="122" mass="13528">MVALARHRGGNAACSRTEDRVLSVRHNRNVMTSHGDLQQNGFGEKTGAMWIPPMLVYEGLRSFLRMIFALLRPGPRQFRGISSEGAYPFIQINRGLGMLSAFGSSMRVVDGERLPYHAKPPG</sequence>
<dbReference type="Proteomes" id="UP000325292">
    <property type="component" value="Chromosome"/>
</dbReference>
<proteinExistence type="predicted"/>
<gene>
    <name evidence="1" type="ORF">BXT84_00875</name>
</gene>
<accession>A0ABN5GWK3</accession>
<reference evidence="1 2" key="1">
    <citation type="journal article" date="2019" name="Sci. Rep.">
        <title>Sulfobacillus thermotolerans: new insights into resistance and metabolic capacities of acidophilic chemolithotrophs.</title>
        <authorList>
            <person name="Panyushkina A.E."/>
            <person name="Babenko V.V."/>
            <person name="Nikitina A.S."/>
            <person name="Selezneva O.V."/>
            <person name="Tsaplina I.A."/>
            <person name="Letarova M.A."/>
            <person name="Kostryukova E.S."/>
            <person name="Letarov A.V."/>
        </authorList>
    </citation>
    <scope>NUCLEOTIDE SEQUENCE [LARGE SCALE GENOMIC DNA]</scope>
    <source>
        <strain evidence="1 2">Kr1</strain>
    </source>
</reference>
<protein>
    <submittedName>
        <fullName evidence="1">Uncharacterized protein</fullName>
    </submittedName>
</protein>